<dbReference type="InterPro" id="IPR050237">
    <property type="entry name" value="ATP-dep_AMP-bd_enzyme"/>
</dbReference>
<dbReference type="PANTHER" id="PTHR43767:SF1">
    <property type="entry name" value="NONRIBOSOMAL PEPTIDE SYNTHASE PES1 (EUROFUNG)-RELATED"/>
    <property type="match status" value="1"/>
</dbReference>
<accession>A0ABT9QXR2</accession>
<dbReference type="GO" id="GO:0016874">
    <property type="term" value="F:ligase activity"/>
    <property type="evidence" value="ECO:0007669"/>
    <property type="project" value="UniProtKB-KW"/>
</dbReference>
<evidence type="ECO:0000313" key="2">
    <source>
        <dbReference type="EMBL" id="MDP9861397.1"/>
    </source>
</evidence>
<dbReference type="InterPro" id="IPR045851">
    <property type="entry name" value="AMP-bd_C_sf"/>
</dbReference>
<protein>
    <submittedName>
        <fullName evidence="2">Acyl-coenzyme A synthetase/AMP-(Fatty) acid ligase</fullName>
    </submittedName>
</protein>
<keyword evidence="2" id="KW-0436">Ligase</keyword>
<dbReference type="Proteomes" id="UP001230426">
    <property type="component" value="Unassembled WGS sequence"/>
</dbReference>
<gene>
    <name evidence="2" type="ORF">J2S55_000656</name>
</gene>
<evidence type="ECO:0000313" key="3">
    <source>
        <dbReference type="Proteomes" id="UP001230426"/>
    </source>
</evidence>
<dbReference type="Pfam" id="PF00501">
    <property type="entry name" value="AMP-binding"/>
    <property type="match status" value="1"/>
</dbReference>
<sequence>MNEPDGRTSPVWEVLWPAAAEKEALEVAARLTGQGLRAGDRVLLTGENSAGFVTALLALCHLDVSIVLADPQLTAEQLERITRVAEVRWAVAGATAARPPLPPSSILDLEVTGRPAGALPEPSGRISLERWEQRRDAVVMWSSGTTGDPKAVVKSGHAVMENSRVTARVMGYRSDDVLAPLLPFSHQYGMSLLLIWWLTGCGLLVAPYRRLEQALTAMAESGATIVDGSPPTYHGMLTLFARTPALLEGLRGVRMWCVGGAPLHRSLAAHFRTATGHDLLDGYGMTETGNIALTVPGRTEGCGAPLPGVEVRVLGEDGAPVPAGSPGEVTVRTPGRLAGYLREDGGLEPCAETWFRTRDLGQIDDGGRLHVFGRMNAVHRMGHTLYPEYLERRAEECGAPVKVVALDDERAGSVLVFFVRDVTDDERVWRSRFRSYLAAYERPNAVVTVPDFPVNRNGKVDVAALRESAVRILTKTAHPTR</sequence>
<dbReference type="PROSITE" id="PS00455">
    <property type="entry name" value="AMP_BINDING"/>
    <property type="match status" value="1"/>
</dbReference>
<organism evidence="2 3">
    <name type="scientific">Streptosporangium brasiliense</name>
    <dbReference type="NCBI Taxonomy" id="47480"/>
    <lineage>
        <taxon>Bacteria</taxon>
        <taxon>Bacillati</taxon>
        <taxon>Actinomycetota</taxon>
        <taxon>Actinomycetes</taxon>
        <taxon>Streptosporangiales</taxon>
        <taxon>Streptosporangiaceae</taxon>
        <taxon>Streptosporangium</taxon>
    </lineage>
</organism>
<name>A0ABT9QXR2_9ACTN</name>
<dbReference type="EMBL" id="JAUSRB010000001">
    <property type="protein sequence ID" value="MDP9861397.1"/>
    <property type="molecule type" value="Genomic_DNA"/>
</dbReference>
<dbReference type="InterPro" id="IPR042099">
    <property type="entry name" value="ANL_N_sf"/>
</dbReference>
<reference evidence="2 3" key="1">
    <citation type="submission" date="2023-07" db="EMBL/GenBank/DDBJ databases">
        <title>Sequencing the genomes of 1000 actinobacteria strains.</title>
        <authorList>
            <person name="Klenk H.-P."/>
        </authorList>
    </citation>
    <scope>NUCLEOTIDE SEQUENCE [LARGE SCALE GENOMIC DNA]</scope>
    <source>
        <strain evidence="2 3">DSM 44109</strain>
    </source>
</reference>
<evidence type="ECO:0000259" key="1">
    <source>
        <dbReference type="Pfam" id="PF00501"/>
    </source>
</evidence>
<dbReference type="Gene3D" id="3.40.50.12780">
    <property type="entry name" value="N-terminal domain of ligase-like"/>
    <property type="match status" value="1"/>
</dbReference>
<dbReference type="RefSeq" id="WP_306857166.1">
    <property type="nucleotide sequence ID" value="NZ_JAUSRB010000001.1"/>
</dbReference>
<dbReference type="CDD" id="cd04433">
    <property type="entry name" value="AFD_class_I"/>
    <property type="match status" value="1"/>
</dbReference>
<dbReference type="InterPro" id="IPR020845">
    <property type="entry name" value="AMP-binding_CS"/>
</dbReference>
<dbReference type="InterPro" id="IPR000873">
    <property type="entry name" value="AMP-dep_synth/lig_dom"/>
</dbReference>
<comment type="caution">
    <text evidence="2">The sequence shown here is derived from an EMBL/GenBank/DDBJ whole genome shotgun (WGS) entry which is preliminary data.</text>
</comment>
<feature type="domain" description="AMP-dependent synthetase/ligase" evidence="1">
    <location>
        <begin position="21"/>
        <end position="341"/>
    </location>
</feature>
<proteinExistence type="predicted"/>
<dbReference type="SUPFAM" id="SSF56801">
    <property type="entry name" value="Acetyl-CoA synthetase-like"/>
    <property type="match status" value="1"/>
</dbReference>
<dbReference type="PANTHER" id="PTHR43767">
    <property type="entry name" value="LONG-CHAIN-FATTY-ACID--COA LIGASE"/>
    <property type="match status" value="1"/>
</dbReference>
<dbReference type="Gene3D" id="3.30.300.30">
    <property type="match status" value="1"/>
</dbReference>
<keyword evidence="3" id="KW-1185">Reference proteome</keyword>